<proteinExistence type="predicted"/>
<keyword evidence="2" id="KW-1185">Reference proteome</keyword>
<evidence type="ECO:0000313" key="1">
    <source>
        <dbReference type="EMBL" id="PQJ79403.1"/>
    </source>
</evidence>
<organism evidence="1 2">
    <name type="scientific">Polaribacter porphyrae</name>
    <dbReference type="NCBI Taxonomy" id="1137780"/>
    <lineage>
        <taxon>Bacteria</taxon>
        <taxon>Pseudomonadati</taxon>
        <taxon>Bacteroidota</taxon>
        <taxon>Flavobacteriia</taxon>
        <taxon>Flavobacteriales</taxon>
        <taxon>Flavobacteriaceae</taxon>
    </lineage>
</organism>
<accession>A0A2S7WP93</accession>
<protein>
    <submittedName>
        <fullName evidence="1">Uncharacterized protein</fullName>
    </submittedName>
</protein>
<dbReference type="RefSeq" id="WP_105016003.1">
    <property type="nucleotide sequence ID" value="NZ_MSCN01000001.1"/>
</dbReference>
<dbReference type="AlphaFoldDB" id="A0A2S7WP93"/>
<comment type="caution">
    <text evidence="1">The sequence shown here is derived from an EMBL/GenBank/DDBJ whole genome shotgun (WGS) entry which is preliminary data.</text>
</comment>
<dbReference type="EMBL" id="MSCN01000001">
    <property type="protein sequence ID" value="PQJ79403.1"/>
    <property type="molecule type" value="Genomic_DNA"/>
</dbReference>
<evidence type="ECO:0000313" key="2">
    <source>
        <dbReference type="Proteomes" id="UP000238882"/>
    </source>
</evidence>
<dbReference type="Proteomes" id="UP000238882">
    <property type="component" value="Unassembled WGS sequence"/>
</dbReference>
<sequence>MDSFSKHLIVQFISAAAMNKAERAVKNIDIDKVYGLLKQQFDRKLYGVELFNEGKEQLERNAKFELTFVNGALEGLKPYKSEERKLLLEYRDYIVEKAELDIVKQEFPQIFRSERAYNFFIRALKSFNAIDEKHTVLRGGQKIMNAIRKSSLYKKHILFQPLTLKSYVEELNKLFGSNMCVTNLTDEDYNQKIEVEDYLKENYEF</sequence>
<gene>
    <name evidence="1" type="ORF">BTO18_09560</name>
</gene>
<reference evidence="1 2" key="1">
    <citation type="submission" date="2016-12" db="EMBL/GenBank/DDBJ databases">
        <title>Trade-off between light-utilization and light-protection in marine flavobacteria.</title>
        <authorList>
            <person name="Kumagai Y."/>
            <person name="Yoshizawa S."/>
            <person name="Kogure K."/>
            <person name="Iwasaki W."/>
        </authorList>
    </citation>
    <scope>NUCLEOTIDE SEQUENCE [LARGE SCALE GENOMIC DNA]</scope>
    <source>
        <strain evidence="1 2">NBRC 108759</strain>
    </source>
</reference>
<name>A0A2S7WP93_9FLAO</name>